<gene>
    <name evidence="1" type="ORF">AP20H10_03990</name>
</gene>
<reference evidence="1 2" key="1">
    <citation type="submission" date="2024-03" db="EMBL/GenBank/DDBJ databases">
        <title>Inconsistent identification of Apilactobacillus kunkeei-related strains obtained by well-developed overall genome related indices.</title>
        <authorList>
            <person name="Maeno S."/>
            <person name="Endo A."/>
        </authorList>
    </citation>
    <scope>NUCLEOTIDE SEQUENCE [LARGE SCALE GENOMIC DNA]</scope>
    <source>
        <strain evidence="1 2">20H-10</strain>
    </source>
</reference>
<proteinExistence type="predicted"/>
<dbReference type="RefSeq" id="WP_053949882.1">
    <property type="nucleotide sequence ID" value="NZ_BAABVU010000005.1"/>
</dbReference>
<keyword evidence="1" id="KW-0131">Cell cycle</keyword>
<dbReference type="GO" id="GO:0051301">
    <property type="term" value="P:cell division"/>
    <property type="evidence" value="ECO:0007669"/>
    <property type="project" value="UniProtKB-KW"/>
</dbReference>
<sequence length="89" mass="10292">MNESNQRFKAVIGKKDYTFVGKSSAEHMKTVTELMNRQLVQLKEMAPDINDEDAAILLAFNAFSEQLKLQDKINELTHNDDYNQEGNWK</sequence>
<name>A0ABP9ZGW0_9LACO</name>
<dbReference type="Pfam" id="PF05164">
    <property type="entry name" value="ZapA"/>
    <property type="match status" value="1"/>
</dbReference>
<dbReference type="InterPro" id="IPR053712">
    <property type="entry name" value="Bac_CellDiv_Activator"/>
</dbReference>
<protein>
    <submittedName>
        <fullName evidence="1">Cell division protein ZapA</fullName>
    </submittedName>
</protein>
<dbReference type="Proteomes" id="UP001438112">
    <property type="component" value="Unassembled WGS sequence"/>
</dbReference>
<dbReference type="InterPro" id="IPR007838">
    <property type="entry name" value="Cell_div_ZapA-like"/>
</dbReference>
<comment type="caution">
    <text evidence="1">The sequence shown here is derived from an EMBL/GenBank/DDBJ whole genome shotgun (WGS) entry which is preliminary data.</text>
</comment>
<dbReference type="Gene3D" id="6.10.250.790">
    <property type="match status" value="1"/>
</dbReference>
<dbReference type="InterPro" id="IPR036192">
    <property type="entry name" value="Cell_div_ZapA-like_sf"/>
</dbReference>
<evidence type="ECO:0000313" key="2">
    <source>
        <dbReference type="Proteomes" id="UP001438112"/>
    </source>
</evidence>
<accession>A0ABP9ZGW0</accession>
<keyword evidence="1" id="KW-0132">Cell division</keyword>
<dbReference type="EMBL" id="BAABVV010000026">
    <property type="protein sequence ID" value="GAA6114036.1"/>
    <property type="molecule type" value="Genomic_DNA"/>
</dbReference>
<evidence type="ECO:0000313" key="1">
    <source>
        <dbReference type="EMBL" id="GAA6114036.1"/>
    </source>
</evidence>
<organism evidence="1 2">
    <name type="scientific">Apilactobacillus apinorum</name>
    <dbReference type="NCBI Taxonomy" id="1218495"/>
    <lineage>
        <taxon>Bacteria</taxon>
        <taxon>Bacillati</taxon>
        <taxon>Bacillota</taxon>
        <taxon>Bacilli</taxon>
        <taxon>Lactobacillales</taxon>
        <taxon>Lactobacillaceae</taxon>
        <taxon>Apilactobacillus</taxon>
    </lineage>
</organism>
<dbReference type="SUPFAM" id="SSF102829">
    <property type="entry name" value="Cell division protein ZapA-like"/>
    <property type="match status" value="1"/>
</dbReference>
<keyword evidence="2" id="KW-1185">Reference proteome</keyword>